<reference evidence="2 3" key="1">
    <citation type="submission" date="2016-03" db="EMBL/GenBank/DDBJ databases">
        <title>Whole genome sequencing of Grifola frondosa 9006-11.</title>
        <authorList>
            <person name="Min B."/>
            <person name="Park H."/>
            <person name="Kim J.-G."/>
            <person name="Cho H."/>
            <person name="Oh Y.-L."/>
            <person name="Kong W.-S."/>
            <person name="Choi I.-G."/>
        </authorList>
    </citation>
    <scope>NUCLEOTIDE SEQUENCE [LARGE SCALE GENOMIC DNA]</scope>
    <source>
        <strain evidence="2 3">9006-11</strain>
    </source>
</reference>
<accession>A0A1C7M8I5</accession>
<protein>
    <submittedName>
        <fullName evidence="2">Uncharacterized protein</fullName>
    </submittedName>
</protein>
<keyword evidence="3" id="KW-1185">Reference proteome</keyword>
<feature type="region of interest" description="Disordered" evidence="1">
    <location>
        <begin position="152"/>
        <end position="190"/>
    </location>
</feature>
<sequence>MLPICIINSVSISGVHQYRCIGVLLIKYSSQVSSSLLSFSVASNCTQCPTSNSTTLRSLLYWFMMVFPCAALPRASFRAAAKNAGLRSLYDDSGISAIIFQVGVTYNDATSSAQRTGHWREGCAGSWCTPIIRDTMAFPVACLPRSTRLSFPPGKSTTARTPDPWGKPAGRSYQSKSVNKVSKTENMRRRNQVHFDRSFRRYLRGRSTASSLASHSRYFL</sequence>
<organism evidence="2 3">
    <name type="scientific">Grifola frondosa</name>
    <name type="common">Maitake</name>
    <name type="synonym">Polyporus frondosus</name>
    <dbReference type="NCBI Taxonomy" id="5627"/>
    <lineage>
        <taxon>Eukaryota</taxon>
        <taxon>Fungi</taxon>
        <taxon>Dikarya</taxon>
        <taxon>Basidiomycota</taxon>
        <taxon>Agaricomycotina</taxon>
        <taxon>Agaricomycetes</taxon>
        <taxon>Polyporales</taxon>
        <taxon>Grifolaceae</taxon>
        <taxon>Grifola</taxon>
    </lineage>
</organism>
<name>A0A1C7M8I5_GRIFR</name>
<dbReference type="Proteomes" id="UP000092993">
    <property type="component" value="Unassembled WGS sequence"/>
</dbReference>
<proteinExistence type="predicted"/>
<dbReference type="EMBL" id="LUGG01000007">
    <property type="protein sequence ID" value="OBZ72887.1"/>
    <property type="molecule type" value="Genomic_DNA"/>
</dbReference>
<comment type="caution">
    <text evidence="2">The sequence shown here is derived from an EMBL/GenBank/DDBJ whole genome shotgun (WGS) entry which is preliminary data.</text>
</comment>
<evidence type="ECO:0000256" key="1">
    <source>
        <dbReference type="SAM" id="MobiDB-lite"/>
    </source>
</evidence>
<evidence type="ECO:0000313" key="2">
    <source>
        <dbReference type="EMBL" id="OBZ72887.1"/>
    </source>
</evidence>
<gene>
    <name evidence="2" type="ORF">A0H81_06732</name>
</gene>
<feature type="compositionally biased region" description="Polar residues" evidence="1">
    <location>
        <begin position="172"/>
        <end position="181"/>
    </location>
</feature>
<dbReference type="AlphaFoldDB" id="A0A1C7M8I5"/>
<evidence type="ECO:0000313" key="3">
    <source>
        <dbReference type="Proteomes" id="UP000092993"/>
    </source>
</evidence>